<evidence type="ECO:0000313" key="1">
    <source>
        <dbReference type="EMBL" id="KAG9247200.1"/>
    </source>
</evidence>
<proteinExistence type="predicted"/>
<keyword evidence="2" id="KW-1185">Reference proteome</keyword>
<dbReference type="EMBL" id="MU253779">
    <property type="protein sequence ID" value="KAG9247200.1"/>
    <property type="molecule type" value="Genomic_DNA"/>
</dbReference>
<sequence length="204" mass="22307">MVAASHASMPRMWQGVSLNRRPVISGSILVYEGPSMIKPTGSQQGLVWASNPLTLYYSTPLRILRVCRMGNAEDVREFPSGSIDTGASARKSGGCGYYHTGASARESGVADTHTLINAMWQFPGVWGGNKMRLRLFGEQCLIGRALHRIHTIPLLKPGDFHLQDVSLTGLDIKQTSRRLSFNILIRPPLSTVRVCHFASSGTCP</sequence>
<comment type="caution">
    <text evidence="1">The sequence shown here is derived from an EMBL/GenBank/DDBJ whole genome shotgun (WGS) entry which is preliminary data.</text>
</comment>
<reference evidence="1" key="1">
    <citation type="journal article" date="2021" name="IMA Fungus">
        <title>Genomic characterization of three marine fungi, including Emericellopsis atlantica sp. nov. with signatures of a generalist lifestyle and marine biomass degradation.</title>
        <authorList>
            <person name="Hagestad O.C."/>
            <person name="Hou L."/>
            <person name="Andersen J.H."/>
            <person name="Hansen E.H."/>
            <person name="Altermark B."/>
            <person name="Li C."/>
            <person name="Kuhnert E."/>
            <person name="Cox R.J."/>
            <person name="Crous P.W."/>
            <person name="Spatafora J.W."/>
            <person name="Lail K."/>
            <person name="Amirebrahimi M."/>
            <person name="Lipzen A."/>
            <person name="Pangilinan J."/>
            <person name="Andreopoulos W."/>
            <person name="Hayes R.D."/>
            <person name="Ng V."/>
            <person name="Grigoriev I.V."/>
            <person name="Jackson S.A."/>
            <person name="Sutton T.D.S."/>
            <person name="Dobson A.D.W."/>
            <person name="Rama T."/>
        </authorList>
    </citation>
    <scope>NUCLEOTIDE SEQUENCE</scope>
    <source>
        <strain evidence="1">TRa3180A</strain>
    </source>
</reference>
<dbReference type="AlphaFoldDB" id="A0A9P8CHV9"/>
<name>A0A9P8CHV9_9HELO</name>
<dbReference type="Proteomes" id="UP000887226">
    <property type="component" value="Unassembled WGS sequence"/>
</dbReference>
<gene>
    <name evidence="1" type="ORF">BJ878DRAFT_214019</name>
</gene>
<protein>
    <submittedName>
        <fullName evidence="1">Uncharacterized protein</fullName>
    </submittedName>
</protein>
<evidence type="ECO:0000313" key="2">
    <source>
        <dbReference type="Proteomes" id="UP000887226"/>
    </source>
</evidence>
<organism evidence="1 2">
    <name type="scientific">Calycina marina</name>
    <dbReference type="NCBI Taxonomy" id="1763456"/>
    <lineage>
        <taxon>Eukaryota</taxon>
        <taxon>Fungi</taxon>
        <taxon>Dikarya</taxon>
        <taxon>Ascomycota</taxon>
        <taxon>Pezizomycotina</taxon>
        <taxon>Leotiomycetes</taxon>
        <taxon>Helotiales</taxon>
        <taxon>Pezizellaceae</taxon>
        <taxon>Calycina</taxon>
    </lineage>
</organism>
<accession>A0A9P8CHV9</accession>